<dbReference type="GO" id="GO:0009246">
    <property type="term" value="P:enterobacterial common antigen biosynthetic process"/>
    <property type="evidence" value="ECO:0007669"/>
    <property type="project" value="TreeGrafter"/>
</dbReference>
<keyword evidence="5 8" id="KW-1133">Transmembrane helix</keyword>
<keyword evidence="11" id="KW-1185">Reference proteome</keyword>
<keyword evidence="10" id="KW-0808">Transferase</keyword>
<feature type="transmembrane region" description="Helical" evidence="8">
    <location>
        <begin position="266"/>
        <end position="284"/>
    </location>
</feature>
<protein>
    <submittedName>
        <fullName evidence="10">Acyltransferase-like protein</fullName>
    </submittedName>
</protein>
<keyword evidence="4 8" id="KW-0812">Transmembrane</keyword>
<feature type="transmembrane region" description="Helical" evidence="8">
    <location>
        <begin position="34"/>
        <end position="52"/>
    </location>
</feature>
<dbReference type="Pfam" id="PF01757">
    <property type="entry name" value="Acyl_transf_3"/>
    <property type="match status" value="1"/>
</dbReference>
<evidence type="ECO:0000313" key="10">
    <source>
        <dbReference type="EMBL" id="PJJ62062.1"/>
    </source>
</evidence>
<feature type="transmembrane region" description="Helical" evidence="8">
    <location>
        <begin position="198"/>
        <end position="216"/>
    </location>
</feature>
<evidence type="ECO:0000259" key="9">
    <source>
        <dbReference type="Pfam" id="PF01757"/>
    </source>
</evidence>
<feature type="transmembrane region" description="Helical" evidence="8">
    <location>
        <begin position="172"/>
        <end position="192"/>
    </location>
</feature>
<feature type="transmembrane region" description="Helical" evidence="8">
    <location>
        <begin position="228"/>
        <end position="246"/>
    </location>
</feature>
<feature type="domain" description="Acyltransferase 3" evidence="9">
    <location>
        <begin position="30"/>
        <end position="342"/>
    </location>
</feature>
<gene>
    <name evidence="10" type="ORF">CLV54_1855</name>
</gene>
<feature type="region of interest" description="Disordered" evidence="7">
    <location>
        <begin position="1"/>
        <end position="20"/>
    </location>
</feature>
<feature type="transmembrane region" description="Helical" evidence="8">
    <location>
        <begin position="72"/>
        <end position="89"/>
    </location>
</feature>
<evidence type="ECO:0000256" key="7">
    <source>
        <dbReference type="SAM" id="MobiDB-lite"/>
    </source>
</evidence>
<accession>A0A2M9BVU6</accession>
<dbReference type="InterPro" id="IPR002656">
    <property type="entry name" value="Acyl_transf_3_dom"/>
</dbReference>
<evidence type="ECO:0000313" key="11">
    <source>
        <dbReference type="Proteomes" id="UP000230161"/>
    </source>
</evidence>
<sequence>MADLPVLASSARPGASASASPAALGAGRLIWVDAARGLCVVAVVMLHFRIFVYGELSPPSNGIAVWTQFTEFFGGFRLPLLFAISGLVVSQRVRNGWSDRRNLARVASTYWIYAVWLCVFGLMSAIVVGHNVPFRVNSWGSFFSQLLVPDTTLWFVFALVLYLVLLTSLRRVHPAIVLGGLALVSIVSGLVPEEDAEALWLHVVYYAVFFAVGVYLRPALEWFATNELWAKSVAALGLFIICEKLWELTSQGDMVESTARLFRDAAAIVLATTVVALASRLPVFARTASAIGRQTLPVFILQLPVIWVLVLLPVVEDSLTIPLVRYTAPILGTIVIVVVSLLVHRFMLRTPLRHLFQLPASWSDRIRHGSRREARAAAAASEQG</sequence>
<organism evidence="10 11">
    <name type="scientific">Compostimonas suwonensis</name>
    <dbReference type="NCBI Taxonomy" id="1048394"/>
    <lineage>
        <taxon>Bacteria</taxon>
        <taxon>Bacillati</taxon>
        <taxon>Actinomycetota</taxon>
        <taxon>Actinomycetes</taxon>
        <taxon>Micrococcales</taxon>
        <taxon>Microbacteriaceae</taxon>
        <taxon>Compostimonas</taxon>
    </lineage>
</organism>
<keyword evidence="3" id="KW-1003">Cell membrane</keyword>
<comment type="subcellular location">
    <subcellularLocation>
        <location evidence="1">Cell membrane</location>
        <topology evidence="1">Multi-pass membrane protein</topology>
    </subcellularLocation>
</comment>
<dbReference type="GO" id="GO:0005886">
    <property type="term" value="C:plasma membrane"/>
    <property type="evidence" value="ECO:0007669"/>
    <property type="project" value="UniProtKB-SubCell"/>
</dbReference>
<feature type="compositionally biased region" description="Low complexity" evidence="7">
    <location>
        <begin position="7"/>
        <end position="20"/>
    </location>
</feature>
<evidence type="ECO:0000256" key="8">
    <source>
        <dbReference type="SAM" id="Phobius"/>
    </source>
</evidence>
<keyword evidence="6 8" id="KW-0472">Membrane</keyword>
<dbReference type="EMBL" id="PGFB01000003">
    <property type="protein sequence ID" value="PJJ62062.1"/>
    <property type="molecule type" value="Genomic_DNA"/>
</dbReference>
<dbReference type="Proteomes" id="UP000230161">
    <property type="component" value="Unassembled WGS sequence"/>
</dbReference>
<name>A0A2M9BVU6_9MICO</name>
<evidence type="ECO:0000256" key="3">
    <source>
        <dbReference type="ARBA" id="ARBA00022475"/>
    </source>
</evidence>
<evidence type="ECO:0000256" key="4">
    <source>
        <dbReference type="ARBA" id="ARBA00022692"/>
    </source>
</evidence>
<dbReference type="AlphaFoldDB" id="A0A2M9BVU6"/>
<evidence type="ECO:0000256" key="1">
    <source>
        <dbReference type="ARBA" id="ARBA00004651"/>
    </source>
</evidence>
<feature type="transmembrane region" description="Helical" evidence="8">
    <location>
        <begin position="142"/>
        <end position="165"/>
    </location>
</feature>
<feature type="transmembrane region" description="Helical" evidence="8">
    <location>
        <begin position="326"/>
        <end position="348"/>
    </location>
</feature>
<dbReference type="PANTHER" id="PTHR40074:SF4">
    <property type="entry name" value="INNER MEMBRANE PROTEIN YCFT"/>
    <property type="match status" value="1"/>
</dbReference>
<dbReference type="OrthoDB" id="4394033at2"/>
<evidence type="ECO:0000256" key="6">
    <source>
        <dbReference type="ARBA" id="ARBA00023136"/>
    </source>
</evidence>
<feature type="transmembrane region" description="Helical" evidence="8">
    <location>
        <begin position="296"/>
        <end position="314"/>
    </location>
</feature>
<dbReference type="PANTHER" id="PTHR40074">
    <property type="entry name" value="O-ACETYLTRANSFERASE WECH"/>
    <property type="match status" value="1"/>
</dbReference>
<reference evidence="10 11" key="1">
    <citation type="submission" date="2017-11" db="EMBL/GenBank/DDBJ databases">
        <title>Genomic Encyclopedia of Archaeal and Bacterial Type Strains, Phase II (KMG-II): From Individual Species to Whole Genera.</title>
        <authorList>
            <person name="Goeker M."/>
        </authorList>
    </citation>
    <scope>NUCLEOTIDE SEQUENCE [LARGE SCALE GENOMIC DNA]</scope>
    <source>
        <strain evidence="10 11">DSM 25625</strain>
    </source>
</reference>
<dbReference type="GO" id="GO:0016413">
    <property type="term" value="F:O-acetyltransferase activity"/>
    <property type="evidence" value="ECO:0007669"/>
    <property type="project" value="TreeGrafter"/>
</dbReference>
<evidence type="ECO:0000256" key="2">
    <source>
        <dbReference type="ARBA" id="ARBA00007400"/>
    </source>
</evidence>
<keyword evidence="10" id="KW-0012">Acyltransferase</keyword>
<evidence type="ECO:0000256" key="5">
    <source>
        <dbReference type="ARBA" id="ARBA00022989"/>
    </source>
</evidence>
<feature type="transmembrane region" description="Helical" evidence="8">
    <location>
        <begin position="110"/>
        <end position="130"/>
    </location>
</feature>
<comment type="caution">
    <text evidence="10">The sequence shown here is derived from an EMBL/GenBank/DDBJ whole genome shotgun (WGS) entry which is preliminary data.</text>
</comment>
<proteinExistence type="inferred from homology"/>
<comment type="similarity">
    <text evidence="2">Belongs to the acyltransferase 3 family.</text>
</comment>
<dbReference type="RefSeq" id="WP_100344664.1">
    <property type="nucleotide sequence ID" value="NZ_PGFB01000003.1"/>
</dbReference>